<dbReference type="OrthoDB" id="9879937at2"/>
<dbReference type="Proteomes" id="UP000269438">
    <property type="component" value="Unassembled WGS sequence"/>
</dbReference>
<dbReference type="EMBL" id="RCUY01000001">
    <property type="protein sequence ID" value="RLP84659.1"/>
    <property type="molecule type" value="Genomic_DNA"/>
</dbReference>
<name>A0A3L7AVV6_9MICO</name>
<dbReference type="RefSeq" id="WP_121687134.1">
    <property type="nucleotide sequence ID" value="NZ_RCUY01000001.1"/>
</dbReference>
<evidence type="ECO:0000256" key="1">
    <source>
        <dbReference type="SAM" id="Phobius"/>
    </source>
</evidence>
<proteinExistence type="predicted"/>
<keyword evidence="1" id="KW-0812">Transmembrane</keyword>
<protein>
    <recommendedName>
        <fullName evidence="5">PH domain-containing protein</fullName>
    </recommendedName>
</protein>
<gene>
    <name evidence="3" type="ORF">D9V34_01270</name>
    <name evidence="2" type="ORF">D9V34_13565</name>
</gene>
<sequence>MRKVRHTNAWTLLWAVPIPGLLLLGIASGFVADATLAALAFRGVLIVLLAAVIIRFALMGLYSDGSVLVVRQFWRTRRYDLAAIEWFSCVPLRTALLEGVFDSVPFYSMPVLALSPASVEGNRDRQRHLPSLAFRTRKRAEVERALASLIGDERIRHERGGENTWSSSGS</sequence>
<keyword evidence="1" id="KW-0472">Membrane</keyword>
<reference evidence="3 4" key="1">
    <citation type="submission" date="2018-10" db="EMBL/GenBank/DDBJ databases">
        <authorList>
            <person name="Li J."/>
        </authorList>
    </citation>
    <scope>NUCLEOTIDE SEQUENCE [LARGE SCALE GENOMIC DNA]</scope>
    <source>
        <strain evidence="3 4">JCM 11654</strain>
    </source>
</reference>
<evidence type="ECO:0000313" key="2">
    <source>
        <dbReference type="EMBL" id="RLP80874.1"/>
    </source>
</evidence>
<dbReference type="AlphaFoldDB" id="A0A3L7AVV6"/>
<feature type="transmembrane region" description="Helical" evidence="1">
    <location>
        <begin position="12"/>
        <end position="32"/>
    </location>
</feature>
<comment type="caution">
    <text evidence="3">The sequence shown here is derived from an EMBL/GenBank/DDBJ whole genome shotgun (WGS) entry which is preliminary data.</text>
</comment>
<accession>A0A3L7AVV6</accession>
<evidence type="ECO:0000313" key="3">
    <source>
        <dbReference type="EMBL" id="RLP84659.1"/>
    </source>
</evidence>
<evidence type="ECO:0000313" key="4">
    <source>
        <dbReference type="Proteomes" id="UP000269438"/>
    </source>
</evidence>
<evidence type="ECO:0008006" key="5">
    <source>
        <dbReference type="Google" id="ProtNLM"/>
    </source>
</evidence>
<keyword evidence="1" id="KW-1133">Transmembrane helix</keyword>
<keyword evidence="4" id="KW-1185">Reference proteome</keyword>
<dbReference type="EMBL" id="RCUY01000011">
    <property type="protein sequence ID" value="RLP80874.1"/>
    <property type="molecule type" value="Genomic_DNA"/>
</dbReference>
<feature type="transmembrane region" description="Helical" evidence="1">
    <location>
        <begin position="38"/>
        <end position="58"/>
    </location>
</feature>
<organism evidence="3 4">
    <name type="scientific">Mycetocola lacteus</name>
    <dbReference type="NCBI Taxonomy" id="76637"/>
    <lineage>
        <taxon>Bacteria</taxon>
        <taxon>Bacillati</taxon>
        <taxon>Actinomycetota</taxon>
        <taxon>Actinomycetes</taxon>
        <taxon>Micrococcales</taxon>
        <taxon>Microbacteriaceae</taxon>
        <taxon>Mycetocola</taxon>
    </lineage>
</organism>